<name>A0A011U066_9HYPH</name>
<evidence type="ECO:0000256" key="2">
    <source>
        <dbReference type="SAM" id="SignalP"/>
    </source>
</evidence>
<dbReference type="HOGENOM" id="CLU_2494267_0_0_5"/>
<keyword evidence="6" id="KW-1185">Reference proteome</keyword>
<dbReference type="eggNOG" id="ENOG5030Z89">
    <property type="taxonomic scope" value="Bacteria"/>
</dbReference>
<feature type="region of interest" description="Disordered" evidence="1">
    <location>
        <begin position="20"/>
        <end position="83"/>
    </location>
</feature>
<dbReference type="STRING" id="69279.BG36_20150"/>
<reference evidence="3 5" key="1">
    <citation type="submission" date="2014-02" db="EMBL/GenBank/DDBJ databases">
        <title>Aquamicrobium defluvii Genome sequencing.</title>
        <authorList>
            <person name="Wang X."/>
        </authorList>
    </citation>
    <scope>NUCLEOTIDE SEQUENCE [LARGE SCALE GENOMIC DNA]</scope>
    <source>
        <strain evidence="3 5">W13Z1</strain>
    </source>
</reference>
<reference evidence="4 6" key="2">
    <citation type="submission" date="2019-03" db="EMBL/GenBank/DDBJ databases">
        <title>Genomic Encyclopedia of Type Strains, Phase IV (KMG-IV): sequencing the most valuable type-strain genomes for metagenomic binning, comparative biology and taxonomic classification.</title>
        <authorList>
            <person name="Goeker M."/>
        </authorList>
    </citation>
    <scope>NUCLEOTIDE SEQUENCE [LARGE SCALE GENOMIC DNA]</scope>
    <source>
        <strain evidence="4 6">DSM 11603</strain>
    </source>
</reference>
<dbReference type="Proteomes" id="UP000019849">
    <property type="component" value="Unassembled WGS sequence"/>
</dbReference>
<dbReference type="PATRIC" id="fig|69279.3.peg.998"/>
<comment type="caution">
    <text evidence="3">The sequence shown here is derived from an EMBL/GenBank/DDBJ whole genome shotgun (WGS) entry which is preliminary data.</text>
</comment>
<dbReference type="Proteomes" id="UP000294958">
    <property type="component" value="Unassembled WGS sequence"/>
</dbReference>
<gene>
    <name evidence="3" type="ORF">BG36_20150</name>
    <name evidence="4" type="ORF">DES43_1016</name>
</gene>
<evidence type="ECO:0000313" key="6">
    <source>
        <dbReference type="Proteomes" id="UP000294958"/>
    </source>
</evidence>
<protein>
    <submittedName>
        <fullName evidence="3">Uncharacterized protein</fullName>
    </submittedName>
</protein>
<accession>A0A011U066</accession>
<evidence type="ECO:0000256" key="1">
    <source>
        <dbReference type="SAM" id="MobiDB-lite"/>
    </source>
</evidence>
<organism evidence="3 5">
    <name type="scientific">Aquamicrobium defluvii</name>
    <dbReference type="NCBI Taxonomy" id="69279"/>
    <lineage>
        <taxon>Bacteria</taxon>
        <taxon>Pseudomonadati</taxon>
        <taxon>Pseudomonadota</taxon>
        <taxon>Alphaproteobacteria</taxon>
        <taxon>Hyphomicrobiales</taxon>
        <taxon>Phyllobacteriaceae</taxon>
        <taxon>Aquamicrobium</taxon>
    </lineage>
</organism>
<dbReference type="EMBL" id="JENY01000005">
    <property type="protein sequence ID" value="EXL09782.1"/>
    <property type="molecule type" value="Genomic_DNA"/>
</dbReference>
<sequence>MKKLVLASLSALALLGVAACSDSGSDATTTQSTTPPAGEQPITPDSTAPATPPATDGSTTQSITPLPDDGGSQTDPSTPAPAE</sequence>
<evidence type="ECO:0000313" key="3">
    <source>
        <dbReference type="EMBL" id="EXL09782.1"/>
    </source>
</evidence>
<dbReference type="EMBL" id="SNZF01000001">
    <property type="protein sequence ID" value="TDR37943.1"/>
    <property type="molecule type" value="Genomic_DNA"/>
</dbReference>
<dbReference type="RefSeq" id="WP_035024062.1">
    <property type="nucleotide sequence ID" value="NZ_KK073879.1"/>
</dbReference>
<proteinExistence type="predicted"/>
<dbReference type="AlphaFoldDB" id="A0A011U066"/>
<evidence type="ECO:0000313" key="4">
    <source>
        <dbReference type="EMBL" id="TDR37943.1"/>
    </source>
</evidence>
<feature type="signal peptide" evidence="2">
    <location>
        <begin position="1"/>
        <end position="18"/>
    </location>
</feature>
<feature type="chain" id="PRO_5044537602" evidence="2">
    <location>
        <begin position="19"/>
        <end position="83"/>
    </location>
</feature>
<keyword evidence="2" id="KW-0732">Signal</keyword>
<evidence type="ECO:0000313" key="5">
    <source>
        <dbReference type="Proteomes" id="UP000019849"/>
    </source>
</evidence>
<feature type="compositionally biased region" description="Polar residues" evidence="1">
    <location>
        <begin position="22"/>
        <end position="35"/>
    </location>
</feature>
<feature type="compositionally biased region" description="Low complexity" evidence="1">
    <location>
        <begin position="43"/>
        <end position="60"/>
    </location>
</feature>
<dbReference type="PROSITE" id="PS51257">
    <property type="entry name" value="PROKAR_LIPOPROTEIN"/>
    <property type="match status" value="1"/>
</dbReference>